<keyword evidence="6" id="KW-0509">mRNA transport</keyword>
<evidence type="ECO:0000256" key="12">
    <source>
        <dbReference type="ARBA" id="ARBA00023242"/>
    </source>
</evidence>
<evidence type="ECO:0000256" key="7">
    <source>
        <dbReference type="ARBA" id="ARBA00022927"/>
    </source>
</evidence>
<feature type="transmembrane region" description="Helical" evidence="14">
    <location>
        <begin position="32"/>
        <end position="51"/>
    </location>
</feature>
<sequence>MSAVSGPPNAGMKPPARTRPYKDFLTPALHRCFTNAALVGLLVCWIDAILMSKPHFFWSWFPFSMTGLRMGLLFVSCLTIFVLRVAYMHIGRSIDRSTASDVWKRCIGKRAVWTVIWYWTSGFLFSEVYIFSTAPSANLAWIDPGRSYERLRLNERVVMLRCMFGLLSIGQALRHLRGDYDALEIPRVTRERPDETRQRWTWERLKQQSNSLALQIGLRAVIFTFLTSVWGPMVYFFVIRQSAWNVSYSIGKMFYSLHKSTIPPGLTDVFHLFLRFMYSSSLLVIMWQATNMAFTTYARQEPLKKGFPLTNESKDPNASLINGIKSRRELPHSIALWELAIIAERFEDRRRTIYSDFEKPGSSTWLDISSACLAEIEAVSQAVRGAQTALNPPPPAATPQPPPPKSRIAQPLRDNPDIFTASPRPSSKLESVANSVGLVAKSIGQDPGASPLGSRARTIMGNETPQTAFKSFTNRFNSYILQFLRSPFGGAFRIPFTCNITAIVLGHPHSRSANIHNAVQALCRLTVCSLKEDNFGQVQKDIGKIMRVLMAAIRDVQGLLATYPPHWTDVEFDGKRRAPEVEELVVAMKMGLEEIVMSFGEYADALGVSRQELRAAKELVGRAREMVGIS</sequence>
<dbReference type="PANTHER" id="PTHR13269">
    <property type="entry name" value="NUCLEOPORIN NDC1"/>
    <property type="match status" value="1"/>
</dbReference>
<comment type="subcellular location">
    <subcellularLocation>
        <location evidence="1">Nucleus membrane</location>
        <topology evidence="1">Multi-pass membrane protein</topology>
    </subcellularLocation>
    <subcellularLocation>
        <location evidence="2">Nucleus</location>
        <location evidence="2">Nuclear pore complex</location>
    </subcellularLocation>
</comment>
<keyword evidence="4" id="KW-0813">Transport</keyword>
<keyword evidence="8 14" id="KW-1133">Transmembrane helix</keyword>
<dbReference type="GO" id="GO:0005816">
    <property type="term" value="C:spindle pole body"/>
    <property type="evidence" value="ECO:0007669"/>
    <property type="project" value="TreeGrafter"/>
</dbReference>
<keyword evidence="9" id="KW-0811">Translocation</keyword>
<dbReference type="GO" id="GO:0106166">
    <property type="term" value="F:spindle pole body-nuclear membrane anchor activity"/>
    <property type="evidence" value="ECO:0007669"/>
    <property type="project" value="TreeGrafter"/>
</dbReference>
<keyword evidence="10" id="KW-0906">Nuclear pore complex</keyword>
<evidence type="ECO:0000256" key="11">
    <source>
        <dbReference type="ARBA" id="ARBA00023136"/>
    </source>
</evidence>
<protein>
    <submittedName>
        <fullName evidence="15">Nuclear envelope protein ndc1</fullName>
    </submittedName>
</protein>
<dbReference type="Proteomes" id="UP000243797">
    <property type="component" value="Unassembled WGS sequence"/>
</dbReference>
<keyword evidence="7" id="KW-0653">Protein transport</keyword>
<keyword evidence="16" id="KW-1185">Reference proteome</keyword>
<evidence type="ECO:0000256" key="13">
    <source>
        <dbReference type="SAM" id="MobiDB-lite"/>
    </source>
</evidence>
<evidence type="ECO:0000256" key="8">
    <source>
        <dbReference type="ARBA" id="ARBA00022989"/>
    </source>
</evidence>
<evidence type="ECO:0000256" key="9">
    <source>
        <dbReference type="ARBA" id="ARBA00023010"/>
    </source>
</evidence>
<keyword evidence="11 14" id="KW-0472">Membrane</keyword>
<keyword evidence="12" id="KW-0539">Nucleus</keyword>
<accession>A0A2K1QX06</accession>
<evidence type="ECO:0000313" key="15">
    <source>
        <dbReference type="EMBL" id="PNS19549.1"/>
    </source>
</evidence>
<dbReference type="STRING" id="2082308.A0A2K1QX06"/>
<comment type="caution">
    <text evidence="15">The sequence shown here is derived from an EMBL/GenBank/DDBJ whole genome shotgun (WGS) entry which is preliminary data.</text>
</comment>
<feature type="transmembrane region" description="Helical" evidence="14">
    <location>
        <begin position="71"/>
        <end position="90"/>
    </location>
</feature>
<evidence type="ECO:0000256" key="3">
    <source>
        <dbReference type="ARBA" id="ARBA00005760"/>
    </source>
</evidence>
<dbReference type="EMBL" id="NKHZ01000031">
    <property type="protein sequence ID" value="PNS19549.1"/>
    <property type="molecule type" value="Genomic_DNA"/>
</dbReference>
<evidence type="ECO:0000313" key="16">
    <source>
        <dbReference type="Proteomes" id="UP000243797"/>
    </source>
</evidence>
<gene>
    <name evidence="15" type="ORF">CAC42_7393</name>
</gene>
<evidence type="ECO:0000256" key="10">
    <source>
        <dbReference type="ARBA" id="ARBA00023132"/>
    </source>
</evidence>
<feature type="transmembrane region" description="Helical" evidence="14">
    <location>
        <begin position="216"/>
        <end position="238"/>
    </location>
</feature>
<reference evidence="15 16" key="1">
    <citation type="submission" date="2017-06" db="EMBL/GenBank/DDBJ databases">
        <title>Draft genome sequence of a variant of Elsinoe murrayae.</title>
        <authorList>
            <person name="Cheng Q."/>
        </authorList>
    </citation>
    <scope>NUCLEOTIDE SEQUENCE [LARGE SCALE GENOMIC DNA]</scope>
    <source>
        <strain evidence="15 16">CQ-2017a</strain>
    </source>
</reference>
<keyword evidence="5 14" id="KW-0812">Transmembrane</keyword>
<comment type="similarity">
    <text evidence="3">Belongs to the NDC1 family.</text>
</comment>
<feature type="region of interest" description="Disordered" evidence="13">
    <location>
        <begin position="387"/>
        <end position="427"/>
    </location>
</feature>
<dbReference type="GO" id="GO:0031965">
    <property type="term" value="C:nuclear membrane"/>
    <property type="evidence" value="ECO:0007669"/>
    <property type="project" value="UniProtKB-SubCell"/>
</dbReference>
<evidence type="ECO:0000256" key="5">
    <source>
        <dbReference type="ARBA" id="ARBA00022692"/>
    </source>
</evidence>
<feature type="transmembrane region" description="Helical" evidence="14">
    <location>
        <begin position="276"/>
        <end position="298"/>
    </location>
</feature>
<dbReference type="Pfam" id="PF09531">
    <property type="entry name" value="Ndc1_Nup"/>
    <property type="match status" value="1"/>
</dbReference>
<dbReference type="GO" id="GO:0006999">
    <property type="term" value="P:nuclear pore organization"/>
    <property type="evidence" value="ECO:0007669"/>
    <property type="project" value="TreeGrafter"/>
</dbReference>
<dbReference type="GO" id="GO:0051028">
    <property type="term" value="P:mRNA transport"/>
    <property type="evidence" value="ECO:0007669"/>
    <property type="project" value="UniProtKB-KW"/>
</dbReference>
<keyword evidence="15" id="KW-0946">Virion</keyword>
<name>A0A2K1QX06_9PEZI</name>
<dbReference type="InParanoid" id="A0A2K1QX06"/>
<feature type="transmembrane region" description="Helical" evidence="14">
    <location>
        <begin position="111"/>
        <end position="131"/>
    </location>
</feature>
<dbReference type="InterPro" id="IPR019049">
    <property type="entry name" value="Nucleoporin_prot_Ndc1/Nup"/>
</dbReference>
<dbReference type="GO" id="GO:0070631">
    <property type="term" value="P:spindle pole body localization"/>
    <property type="evidence" value="ECO:0007669"/>
    <property type="project" value="TreeGrafter"/>
</dbReference>
<dbReference type="OrthoDB" id="67850at2759"/>
<dbReference type="GO" id="GO:0070762">
    <property type="term" value="C:nuclear pore transmembrane ring"/>
    <property type="evidence" value="ECO:0007669"/>
    <property type="project" value="TreeGrafter"/>
</dbReference>
<organism evidence="15 16">
    <name type="scientific">Sphaceloma murrayae</name>
    <dbReference type="NCBI Taxonomy" id="2082308"/>
    <lineage>
        <taxon>Eukaryota</taxon>
        <taxon>Fungi</taxon>
        <taxon>Dikarya</taxon>
        <taxon>Ascomycota</taxon>
        <taxon>Pezizomycotina</taxon>
        <taxon>Dothideomycetes</taxon>
        <taxon>Dothideomycetidae</taxon>
        <taxon>Myriangiales</taxon>
        <taxon>Elsinoaceae</taxon>
        <taxon>Sphaceloma</taxon>
    </lineage>
</organism>
<evidence type="ECO:0000256" key="1">
    <source>
        <dbReference type="ARBA" id="ARBA00004232"/>
    </source>
</evidence>
<keyword evidence="15" id="KW-0261">Viral envelope protein</keyword>
<dbReference type="PANTHER" id="PTHR13269:SF6">
    <property type="entry name" value="NUCLEOPORIN NDC1"/>
    <property type="match status" value="1"/>
</dbReference>
<evidence type="ECO:0000256" key="2">
    <source>
        <dbReference type="ARBA" id="ARBA00004567"/>
    </source>
</evidence>
<dbReference type="GO" id="GO:0015031">
    <property type="term" value="P:protein transport"/>
    <property type="evidence" value="ECO:0007669"/>
    <property type="project" value="UniProtKB-KW"/>
</dbReference>
<dbReference type="AlphaFoldDB" id="A0A2K1QX06"/>
<evidence type="ECO:0000256" key="4">
    <source>
        <dbReference type="ARBA" id="ARBA00022448"/>
    </source>
</evidence>
<evidence type="ECO:0000256" key="14">
    <source>
        <dbReference type="SAM" id="Phobius"/>
    </source>
</evidence>
<proteinExistence type="inferred from homology"/>
<evidence type="ECO:0000256" key="6">
    <source>
        <dbReference type="ARBA" id="ARBA00022816"/>
    </source>
</evidence>
<feature type="compositionally biased region" description="Pro residues" evidence="13">
    <location>
        <begin position="391"/>
        <end position="405"/>
    </location>
</feature>